<feature type="transmembrane region" description="Helical" evidence="1">
    <location>
        <begin position="12"/>
        <end position="31"/>
    </location>
</feature>
<evidence type="ECO:0000259" key="2">
    <source>
        <dbReference type="Pfam" id="PF03779"/>
    </source>
</evidence>
<reference evidence="3 4" key="1">
    <citation type="submission" date="2019-12" db="EMBL/GenBank/DDBJ databases">
        <authorList>
            <person name="Li M."/>
        </authorList>
    </citation>
    <scope>NUCLEOTIDE SEQUENCE [LARGE SCALE GENOMIC DNA]</scope>
    <source>
        <strain evidence="3 4">GBMRC 2046</strain>
    </source>
</reference>
<feature type="transmembrane region" description="Helical" evidence="1">
    <location>
        <begin position="95"/>
        <end position="113"/>
    </location>
</feature>
<comment type="caution">
    <text evidence="3">The sequence shown here is derived from an EMBL/GenBank/DDBJ whole genome shotgun (WGS) entry which is preliminary data.</text>
</comment>
<organism evidence="3 4">
    <name type="scientific">Stappia sediminis</name>
    <dbReference type="NCBI Taxonomy" id="2692190"/>
    <lineage>
        <taxon>Bacteria</taxon>
        <taxon>Pseudomonadati</taxon>
        <taxon>Pseudomonadota</taxon>
        <taxon>Alphaproteobacteria</taxon>
        <taxon>Hyphomicrobiales</taxon>
        <taxon>Stappiaceae</taxon>
        <taxon>Stappia</taxon>
    </lineage>
</organism>
<evidence type="ECO:0000313" key="4">
    <source>
        <dbReference type="Proteomes" id="UP000433101"/>
    </source>
</evidence>
<proteinExistence type="predicted"/>
<dbReference type="Proteomes" id="UP000433101">
    <property type="component" value="Unassembled WGS sequence"/>
</dbReference>
<keyword evidence="4" id="KW-1185">Reference proteome</keyword>
<evidence type="ECO:0000313" key="3">
    <source>
        <dbReference type="EMBL" id="MXN64347.1"/>
    </source>
</evidence>
<accession>A0A7X3LSK6</accession>
<keyword evidence="1" id="KW-0812">Transmembrane</keyword>
<feature type="domain" description="SPW repeat-containing integral membrane" evidence="2">
    <location>
        <begin position="12"/>
        <end position="107"/>
    </location>
</feature>
<protein>
    <recommendedName>
        <fullName evidence="2">SPW repeat-containing integral membrane domain-containing protein</fullName>
    </recommendedName>
</protein>
<dbReference type="AlphaFoldDB" id="A0A7X3LSK6"/>
<feature type="transmembrane region" description="Helical" evidence="1">
    <location>
        <begin position="67"/>
        <end position="83"/>
    </location>
</feature>
<dbReference type="InterPro" id="IPR005530">
    <property type="entry name" value="SPW"/>
</dbReference>
<keyword evidence="1" id="KW-1133">Transmembrane helix</keyword>
<sequence>MSTLSKRLSLQWKDAICLALGLWMIVSPWTLSYIDAMNPSWNAWIMGALIAAAALAALSAFHKSEEWFSVIFGLWLIIAPWALEFSGMPVATWNHIVVGVLVVLLSLWTVVTASDTPGLMT</sequence>
<name>A0A7X3LSK6_9HYPH</name>
<feature type="transmembrane region" description="Helical" evidence="1">
    <location>
        <begin position="43"/>
        <end position="60"/>
    </location>
</feature>
<evidence type="ECO:0000256" key="1">
    <source>
        <dbReference type="SAM" id="Phobius"/>
    </source>
</evidence>
<dbReference type="EMBL" id="WUMV01000002">
    <property type="protein sequence ID" value="MXN64347.1"/>
    <property type="molecule type" value="Genomic_DNA"/>
</dbReference>
<keyword evidence="1" id="KW-0472">Membrane</keyword>
<dbReference type="RefSeq" id="WP_160774577.1">
    <property type="nucleotide sequence ID" value="NZ_WUMV01000002.1"/>
</dbReference>
<gene>
    <name evidence="3" type="ORF">GR183_05480</name>
</gene>
<dbReference type="Pfam" id="PF03779">
    <property type="entry name" value="SPW"/>
    <property type="match status" value="1"/>
</dbReference>